<evidence type="ECO:0000313" key="5">
    <source>
        <dbReference type="EMBL" id="WET18227.1"/>
    </source>
</evidence>
<comment type="cofactor">
    <cofactor evidence="1">
        <name>Mg(2+)</name>
        <dbReference type="ChEBI" id="CHEBI:18420"/>
    </cofactor>
</comment>
<evidence type="ECO:0000259" key="4">
    <source>
        <dbReference type="Pfam" id="PF08774"/>
    </source>
</evidence>
<evidence type="ECO:0000256" key="3">
    <source>
        <dbReference type="ARBA" id="ARBA00022801"/>
    </source>
</evidence>
<name>A0AAF0D0Z8_9CAUD</name>
<gene>
    <name evidence="5" type="ORF">S202_35</name>
</gene>
<dbReference type="InterPro" id="IPR014883">
    <property type="entry name" value="VRR_NUC"/>
</dbReference>
<protein>
    <submittedName>
        <fullName evidence="5">VRR-NUC domain containing protein</fullName>
    </submittedName>
</protein>
<dbReference type="EMBL" id="OQ223306">
    <property type="protein sequence ID" value="WET18227.1"/>
    <property type="molecule type" value="Genomic_DNA"/>
</dbReference>
<dbReference type="GO" id="GO:0004518">
    <property type="term" value="F:nuclease activity"/>
    <property type="evidence" value="ECO:0007669"/>
    <property type="project" value="UniProtKB-KW"/>
</dbReference>
<evidence type="ECO:0000256" key="2">
    <source>
        <dbReference type="ARBA" id="ARBA00022722"/>
    </source>
</evidence>
<organism evidence="5 6">
    <name type="scientific">Shigella phage S2_02</name>
    <dbReference type="NCBI Taxonomy" id="3027007"/>
    <lineage>
        <taxon>Viruses</taxon>
        <taxon>Duplodnaviria</taxon>
        <taxon>Heunggongvirae</taxon>
        <taxon>Uroviricota</taxon>
        <taxon>Caudoviricetes</taxon>
        <taxon>Drexlerviridae</taxon>
        <taxon>Tunavirinae</taxon>
        <taxon>Tunavirus</taxon>
        <taxon>Tunavirus S202</taxon>
    </lineage>
</organism>
<dbReference type="Proteomes" id="UP001215034">
    <property type="component" value="Segment"/>
</dbReference>
<keyword evidence="2" id="KW-0540">Nuclease</keyword>
<accession>A0AAF0D0Z8</accession>
<keyword evidence="6" id="KW-1185">Reference proteome</keyword>
<dbReference type="Pfam" id="PF08774">
    <property type="entry name" value="VRR_NUC"/>
    <property type="match status" value="1"/>
</dbReference>
<dbReference type="Gene3D" id="3.40.1350.10">
    <property type="match status" value="1"/>
</dbReference>
<reference evidence="5" key="1">
    <citation type="submission" date="2023-01" db="EMBL/GenBank/DDBJ databases">
        <authorList>
            <person name="Choi J."/>
            <person name="Chang Y."/>
        </authorList>
    </citation>
    <scope>NUCLEOTIDE SEQUENCE</scope>
</reference>
<dbReference type="InterPro" id="IPR011856">
    <property type="entry name" value="tRNA_endonuc-like_dom_sf"/>
</dbReference>
<keyword evidence="3" id="KW-0378">Hydrolase</keyword>
<evidence type="ECO:0000256" key="1">
    <source>
        <dbReference type="ARBA" id="ARBA00001946"/>
    </source>
</evidence>
<evidence type="ECO:0000313" key="6">
    <source>
        <dbReference type="Proteomes" id="UP001215034"/>
    </source>
</evidence>
<sequence>MIFIKITGCKMAVLDKGDYLEYYERDPSDTRKEVAHQIDSFQWLKHNHPELLAWHSVNENKKTKVTAMIDQQSGLLKGVSDFVILIGVNSRYPFAAIELKRVNKSGKGKASPVSDKQIEFLKKVRERGGFSAVAYGFEQFKLAICDLTK</sequence>
<feature type="domain" description="VRR-NUC" evidence="4">
    <location>
        <begin position="66"/>
        <end position="136"/>
    </location>
</feature>
<dbReference type="GO" id="GO:0016788">
    <property type="term" value="F:hydrolase activity, acting on ester bonds"/>
    <property type="evidence" value="ECO:0007669"/>
    <property type="project" value="InterPro"/>
</dbReference>
<proteinExistence type="predicted"/>
<dbReference type="GO" id="GO:0003676">
    <property type="term" value="F:nucleic acid binding"/>
    <property type="evidence" value="ECO:0007669"/>
    <property type="project" value="InterPro"/>
</dbReference>